<evidence type="ECO:0000313" key="1">
    <source>
        <dbReference type="EMBL" id="TFY54913.1"/>
    </source>
</evidence>
<dbReference type="EMBL" id="SEKV01000646">
    <property type="protein sequence ID" value="TFY54913.1"/>
    <property type="molecule type" value="Genomic_DNA"/>
</dbReference>
<dbReference type="Proteomes" id="UP000298390">
    <property type="component" value="Unassembled WGS sequence"/>
</dbReference>
<comment type="caution">
    <text evidence="1">The sequence shown here is derived from an EMBL/GenBank/DDBJ whole genome shotgun (WGS) entry which is preliminary data.</text>
</comment>
<dbReference type="PANTHER" id="PTHR28037:SF1">
    <property type="entry name" value="ALCOHOL O-ACETYLTRANSFERASE 1-RELATED"/>
    <property type="match status" value="1"/>
</dbReference>
<proteinExistence type="predicted"/>
<reference evidence="1 2" key="1">
    <citation type="submission" date="2019-01" db="EMBL/GenBank/DDBJ databases">
        <title>Genome sequencing of the rare red list fungi Fomitopsis rosea.</title>
        <authorList>
            <person name="Buettner E."/>
            <person name="Kellner H."/>
        </authorList>
    </citation>
    <scope>NUCLEOTIDE SEQUENCE [LARGE SCALE GENOMIC DNA]</scope>
    <source>
        <strain evidence="1 2">DSM 105464</strain>
    </source>
</reference>
<dbReference type="PANTHER" id="PTHR28037">
    <property type="entry name" value="ALCOHOL O-ACETYLTRANSFERASE 1-RELATED"/>
    <property type="match status" value="1"/>
</dbReference>
<protein>
    <recommendedName>
        <fullName evidence="3">Condensation domain-containing protein</fullName>
    </recommendedName>
</protein>
<dbReference type="InterPro" id="IPR023213">
    <property type="entry name" value="CAT-like_dom_sf"/>
</dbReference>
<name>A0A4Y9XZL2_9APHY</name>
<evidence type="ECO:0008006" key="3">
    <source>
        <dbReference type="Google" id="ProtNLM"/>
    </source>
</evidence>
<organism evidence="1 2">
    <name type="scientific">Rhodofomes roseus</name>
    <dbReference type="NCBI Taxonomy" id="34475"/>
    <lineage>
        <taxon>Eukaryota</taxon>
        <taxon>Fungi</taxon>
        <taxon>Dikarya</taxon>
        <taxon>Basidiomycota</taxon>
        <taxon>Agaricomycotina</taxon>
        <taxon>Agaricomycetes</taxon>
        <taxon>Polyporales</taxon>
        <taxon>Rhodofomes</taxon>
    </lineage>
</organism>
<dbReference type="Gene3D" id="3.30.559.30">
    <property type="entry name" value="Nonribosomal peptide synthetase, condensation domain"/>
    <property type="match status" value="1"/>
</dbReference>
<dbReference type="Gene3D" id="3.30.559.10">
    <property type="entry name" value="Chloramphenicol acetyltransferase-like domain"/>
    <property type="match status" value="1"/>
</dbReference>
<gene>
    <name evidence="1" type="ORF">EVJ58_g8580</name>
</gene>
<sequence length="670" mass="74053">MYNPEVSGVNAGGSECLAAPRLLPDSVYHPELGSEMRAVITLQSTFRTTRSTIPHQPAASQDTFKLRVNHPRKTDGINGLSPLYTSFRRLRKKRAFKIGLLYARGCDMMNTRNALSGSRYKTAFHSALTLLPPQARAPAAMASAPEESTRLQSLFPADGKPPYVHLRESTTTFSRPVGIDELGYILVRGPRGYTDSFSIVPLACSGEHTITDDEVVQACAALRLRHPLLASKVVYSTTQLPELVYTSPLTQAHALREARAQIEFHAFHDQGTSTSALHDHWFSVKPEDALDLRNGTCSLYWGRDIDPRSGKYILGFMTPHFITDGRCRLNLVRCMLELLATPGRAQRELAAHFAGKTPIVGIPPSLGDIYPDMSDTAPSELAKAKAAFDDLVKFRSKPLSGIVPDGHISEDNSQPHFVRQTWSVDDTTRILKACKAQGVTITHLASVAGAFASVQRPGAAHVNEGSSDEDSYYFEFSSALDTNTKIPRVTSNGEMETATRLLMYPVVISVPRAAALESAGSDAFWDAARQYKERSDTFVNSPYFWHFSRFYGTIAIENYMAQKAGRPIVPYMSSMGNLKNVLPIRYPIQKAHADGTTNETASHSAEIRILDQISAGKVDPQVANFLLYTFDDRLNLQFKWDARHTSYGLISGWFTRIVEIISQVADEDAT</sequence>
<dbReference type="InterPro" id="IPR052058">
    <property type="entry name" value="Alcohol_O-acetyltransferase"/>
</dbReference>
<evidence type="ECO:0000313" key="2">
    <source>
        <dbReference type="Proteomes" id="UP000298390"/>
    </source>
</evidence>
<dbReference type="AlphaFoldDB" id="A0A4Y9XZL2"/>
<dbReference type="STRING" id="34475.A0A4Y9XZL2"/>
<accession>A0A4Y9XZL2</accession>